<dbReference type="CDD" id="cd02966">
    <property type="entry name" value="TlpA_like_family"/>
    <property type="match status" value="1"/>
</dbReference>
<accession>A0A2W5N3E6</accession>
<dbReference type="Pfam" id="PF00578">
    <property type="entry name" value="AhpC-TSA"/>
    <property type="match status" value="1"/>
</dbReference>
<evidence type="ECO:0000256" key="1">
    <source>
        <dbReference type="ARBA" id="ARBA00023284"/>
    </source>
</evidence>
<dbReference type="InterPro" id="IPR000866">
    <property type="entry name" value="AhpC/TSA"/>
</dbReference>
<dbReference type="EMBL" id="QFPW01000014">
    <property type="protein sequence ID" value="PZQ47982.1"/>
    <property type="molecule type" value="Genomic_DNA"/>
</dbReference>
<dbReference type="Proteomes" id="UP000249185">
    <property type="component" value="Unassembled WGS sequence"/>
</dbReference>
<reference evidence="4 5" key="1">
    <citation type="submission" date="2017-08" db="EMBL/GenBank/DDBJ databases">
        <title>Infants hospitalized years apart are colonized by the same room-sourced microbial strains.</title>
        <authorList>
            <person name="Brooks B."/>
            <person name="Olm M.R."/>
            <person name="Firek B.A."/>
            <person name="Baker R."/>
            <person name="Thomas B.C."/>
            <person name="Morowitz M.J."/>
            <person name="Banfield J.F."/>
        </authorList>
    </citation>
    <scope>NUCLEOTIDE SEQUENCE [LARGE SCALE GENOMIC DNA]</scope>
    <source>
        <strain evidence="4">S2_005_002_R2_34</strain>
    </source>
</reference>
<feature type="region of interest" description="Disordered" evidence="2">
    <location>
        <begin position="29"/>
        <end position="61"/>
    </location>
</feature>
<dbReference type="SUPFAM" id="SSF52833">
    <property type="entry name" value="Thioredoxin-like"/>
    <property type="match status" value="1"/>
</dbReference>
<protein>
    <recommendedName>
        <fullName evidence="3">Thioredoxin domain-containing protein</fullName>
    </recommendedName>
</protein>
<comment type="caution">
    <text evidence="4">The sequence shown here is derived from an EMBL/GenBank/DDBJ whole genome shotgun (WGS) entry which is preliminary data.</text>
</comment>
<evidence type="ECO:0000313" key="4">
    <source>
        <dbReference type="EMBL" id="PZQ47982.1"/>
    </source>
</evidence>
<dbReference type="PANTHER" id="PTHR42852">
    <property type="entry name" value="THIOL:DISULFIDE INTERCHANGE PROTEIN DSBE"/>
    <property type="match status" value="1"/>
</dbReference>
<dbReference type="InterPro" id="IPR036249">
    <property type="entry name" value="Thioredoxin-like_sf"/>
</dbReference>
<keyword evidence="1" id="KW-0676">Redox-active center</keyword>
<dbReference type="AlphaFoldDB" id="A0A2W5N3E6"/>
<proteinExistence type="predicted"/>
<dbReference type="GO" id="GO:0016209">
    <property type="term" value="F:antioxidant activity"/>
    <property type="evidence" value="ECO:0007669"/>
    <property type="project" value="InterPro"/>
</dbReference>
<dbReference type="GO" id="GO:0015036">
    <property type="term" value="F:disulfide oxidoreductase activity"/>
    <property type="evidence" value="ECO:0007669"/>
    <property type="project" value="UniProtKB-ARBA"/>
</dbReference>
<sequence length="263" mass="27738">MRELGQPDRRPFADLGSIRHVRLLHRLENSARGPALPPGQVDTGQVDTGQVDKGRRRPKTSSMAIARVPEVRDDMPPGLARPARAGLAATALLCALVATPARPAELLPYAGDPKPPLRLDRLGGGAEAVPPGETGPIIVHFFATWCPPCVPELAALDRMAAARPEIRVVAIDVGEVAARVARFLETRPARFPVLLDPDLAAARAWGVSGLPASFVFMGPGAPALAADGDVAWDAATTLDLLDDLTEPAPARGALNPETRDEPT</sequence>
<gene>
    <name evidence="4" type="ORF">DI556_15940</name>
</gene>
<dbReference type="InterPro" id="IPR017937">
    <property type="entry name" value="Thioredoxin_CS"/>
</dbReference>
<organism evidence="4 5">
    <name type="scientific">Rhodovulum sulfidophilum</name>
    <name type="common">Rhodobacter sulfidophilus</name>
    <dbReference type="NCBI Taxonomy" id="35806"/>
    <lineage>
        <taxon>Bacteria</taxon>
        <taxon>Pseudomonadati</taxon>
        <taxon>Pseudomonadota</taxon>
        <taxon>Alphaproteobacteria</taxon>
        <taxon>Rhodobacterales</taxon>
        <taxon>Paracoccaceae</taxon>
        <taxon>Rhodovulum</taxon>
    </lineage>
</organism>
<evidence type="ECO:0000259" key="3">
    <source>
        <dbReference type="PROSITE" id="PS51352"/>
    </source>
</evidence>
<evidence type="ECO:0000256" key="2">
    <source>
        <dbReference type="SAM" id="MobiDB-lite"/>
    </source>
</evidence>
<dbReference type="InterPro" id="IPR050553">
    <property type="entry name" value="Thioredoxin_ResA/DsbE_sf"/>
</dbReference>
<dbReference type="PROSITE" id="PS00194">
    <property type="entry name" value="THIOREDOXIN_1"/>
    <property type="match status" value="1"/>
</dbReference>
<name>A0A2W5N3E6_RHOSU</name>
<dbReference type="Gene3D" id="3.40.30.10">
    <property type="entry name" value="Glutaredoxin"/>
    <property type="match status" value="1"/>
</dbReference>
<evidence type="ECO:0000313" key="5">
    <source>
        <dbReference type="Proteomes" id="UP000249185"/>
    </source>
</evidence>
<feature type="domain" description="Thioredoxin" evidence="3">
    <location>
        <begin position="108"/>
        <end position="246"/>
    </location>
</feature>
<dbReference type="InterPro" id="IPR013766">
    <property type="entry name" value="Thioredoxin_domain"/>
</dbReference>
<dbReference type="PANTHER" id="PTHR42852:SF18">
    <property type="entry name" value="CHROMOSOME UNDETERMINED SCAFFOLD_47, WHOLE GENOME SHOTGUN SEQUENCE"/>
    <property type="match status" value="1"/>
</dbReference>
<dbReference type="PROSITE" id="PS51352">
    <property type="entry name" value="THIOREDOXIN_2"/>
    <property type="match status" value="1"/>
</dbReference>